<sequence length="36" mass="3996">MGSAVPGIAAQFAVEQLRAEWDETVLDHFYAGFNRV</sequence>
<proteinExistence type="predicted"/>
<organism evidence="1 2">
    <name type="scientific">Rosistilla oblonga</name>
    <dbReference type="NCBI Taxonomy" id="2527990"/>
    <lineage>
        <taxon>Bacteria</taxon>
        <taxon>Pseudomonadati</taxon>
        <taxon>Planctomycetota</taxon>
        <taxon>Planctomycetia</taxon>
        <taxon>Pirellulales</taxon>
        <taxon>Pirellulaceae</taxon>
        <taxon>Rosistilla</taxon>
    </lineage>
</organism>
<accession>A0A518IMW1</accession>
<evidence type="ECO:0000313" key="1">
    <source>
        <dbReference type="EMBL" id="QDV54430.1"/>
    </source>
</evidence>
<dbReference type="Proteomes" id="UP000316770">
    <property type="component" value="Chromosome"/>
</dbReference>
<dbReference type="AlphaFoldDB" id="A0A518IMW1"/>
<protein>
    <submittedName>
        <fullName evidence="1">Uncharacterized protein</fullName>
    </submittedName>
</protein>
<evidence type="ECO:0000313" key="2">
    <source>
        <dbReference type="Proteomes" id="UP000316770"/>
    </source>
</evidence>
<dbReference type="EMBL" id="CP036318">
    <property type="protein sequence ID" value="QDV54430.1"/>
    <property type="molecule type" value="Genomic_DNA"/>
</dbReference>
<name>A0A518IMW1_9BACT</name>
<keyword evidence="2" id="KW-1185">Reference proteome</keyword>
<reference evidence="1 2" key="1">
    <citation type="submission" date="2019-02" db="EMBL/GenBank/DDBJ databases">
        <title>Deep-cultivation of Planctomycetes and their phenomic and genomic characterization uncovers novel biology.</title>
        <authorList>
            <person name="Wiegand S."/>
            <person name="Jogler M."/>
            <person name="Boedeker C."/>
            <person name="Pinto D."/>
            <person name="Vollmers J."/>
            <person name="Rivas-Marin E."/>
            <person name="Kohn T."/>
            <person name="Peeters S.H."/>
            <person name="Heuer A."/>
            <person name="Rast P."/>
            <person name="Oberbeckmann S."/>
            <person name="Bunk B."/>
            <person name="Jeske O."/>
            <person name="Meyerdierks A."/>
            <person name="Storesund J.E."/>
            <person name="Kallscheuer N."/>
            <person name="Luecker S."/>
            <person name="Lage O.M."/>
            <person name="Pohl T."/>
            <person name="Merkel B.J."/>
            <person name="Hornburger P."/>
            <person name="Mueller R.-W."/>
            <person name="Bruemmer F."/>
            <person name="Labrenz M."/>
            <person name="Spormann A.M."/>
            <person name="Op den Camp H."/>
            <person name="Overmann J."/>
            <person name="Amann R."/>
            <person name="Jetten M.S.M."/>
            <person name="Mascher T."/>
            <person name="Medema M.H."/>
            <person name="Devos D.P."/>
            <person name="Kaster A.-K."/>
            <person name="Ovreas L."/>
            <person name="Rohde M."/>
            <person name="Galperin M.Y."/>
            <person name="Jogler C."/>
        </authorList>
    </citation>
    <scope>NUCLEOTIDE SEQUENCE [LARGE SCALE GENOMIC DNA]</scope>
    <source>
        <strain evidence="1 2">Mal33</strain>
    </source>
</reference>
<gene>
    <name evidence="1" type="ORF">Mal33_03840</name>
</gene>